<proteinExistence type="predicted"/>
<accession>B1HUP0</accession>
<dbReference type="AlphaFoldDB" id="B1HUP0"/>
<dbReference type="EMBL" id="CP000817">
    <property type="protein sequence ID" value="ACA37920.1"/>
    <property type="molecule type" value="Genomic_DNA"/>
</dbReference>
<evidence type="ECO:0000313" key="2">
    <source>
        <dbReference type="Proteomes" id="UP000002164"/>
    </source>
</evidence>
<protein>
    <submittedName>
        <fullName evidence="1">Uncharacterized protein</fullName>
    </submittedName>
</protein>
<sequence>MKIAPFLTKNILEQNFNYANNKDFFQTIFTIKKQTSYTLAA</sequence>
<gene>
    <name evidence="1" type="ordered locus">Bsph_0291</name>
</gene>
<dbReference type="Proteomes" id="UP000002164">
    <property type="component" value="Chromosome"/>
</dbReference>
<reference evidence="1 2" key="1">
    <citation type="journal article" date="2008" name="J. Bacteriol.">
        <title>Complete genome sequence of the mosquitocidal bacterium Bacillus sphaericus C3-41 and comparison with those of closely related Bacillus species.</title>
        <authorList>
            <person name="Hu X."/>
            <person name="Fan W."/>
            <person name="Han B."/>
            <person name="Liu H."/>
            <person name="Zheng D."/>
            <person name="Li Q."/>
            <person name="Dong W."/>
            <person name="Yan J."/>
            <person name="Gao M."/>
            <person name="Berry C."/>
            <person name="Yuan Z."/>
        </authorList>
    </citation>
    <scope>NUCLEOTIDE SEQUENCE [LARGE SCALE GENOMIC DNA]</scope>
    <source>
        <strain evidence="1 2">C3-41</strain>
    </source>
</reference>
<name>B1HUP0_LYSSC</name>
<dbReference type="EnsemblBacteria" id="ACA37920">
    <property type="protein sequence ID" value="ACA37920"/>
    <property type="gene ID" value="Bsph_0291"/>
</dbReference>
<dbReference type="KEGG" id="lsp:Bsph_0291"/>
<organism evidence="1 2">
    <name type="scientific">Lysinibacillus sphaericus (strain C3-41)</name>
    <dbReference type="NCBI Taxonomy" id="444177"/>
    <lineage>
        <taxon>Bacteria</taxon>
        <taxon>Bacillati</taxon>
        <taxon>Bacillota</taxon>
        <taxon>Bacilli</taxon>
        <taxon>Bacillales</taxon>
        <taxon>Bacillaceae</taxon>
        <taxon>Lysinibacillus</taxon>
    </lineage>
</organism>
<evidence type="ECO:0000313" key="1">
    <source>
        <dbReference type="EMBL" id="ACA37920.1"/>
    </source>
</evidence>
<dbReference type="HOGENOM" id="CLU_3272388_0_0_9"/>